<dbReference type="EMBL" id="GEBQ01010764">
    <property type="protein sequence ID" value="JAT29213.1"/>
    <property type="molecule type" value="Transcribed_RNA"/>
</dbReference>
<dbReference type="InterPro" id="IPR051487">
    <property type="entry name" value="Ser/Thr_Proteases_Immune/Dev"/>
</dbReference>
<name>A0A1B6LZV2_9HEMI</name>
<evidence type="ECO:0000313" key="4">
    <source>
        <dbReference type="EMBL" id="JAT29213.1"/>
    </source>
</evidence>
<evidence type="ECO:0000259" key="3">
    <source>
        <dbReference type="PROSITE" id="PS50240"/>
    </source>
</evidence>
<dbReference type="AlphaFoldDB" id="A0A1B6LZV2"/>
<comment type="similarity">
    <text evidence="2">Belongs to the peptidase S1 family. CLIP subfamily.</text>
</comment>
<dbReference type="PROSITE" id="PS50240">
    <property type="entry name" value="TRYPSIN_DOM"/>
    <property type="match status" value="1"/>
</dbReference>
<dbReference type="InterPro" id="IPR001314">
    <property type="entry name" value="Peptidase_S1A"/>
</dbReference>
<dbReference type="GO" id="GO:0006508">
    <property type="term" value="P:proteolysis"/>
    <property type="evidence" value="ECO:0007669"/>
    <property type="project" value="InterPro"/>
</dbReference>
<organism evidence="4">
    <name type="scientific">Graphocephala atropunctata</name>
    <dbReference type="NCBI Taxonomy" id="36148"/>
    <lineage>
        <taxon>Eukaryota</taxon>
        <taxon>Metazoa</taxon>
        <taxon>Ecdysozoa</taxon>
        <taxon>Arthropoda</taxon>
        <taxon>Hexapoda</taxon>
        <taxon>Insecta</taxon>
        <taxon>Pterygota</taxon>
        <taxon>Neoptera</taxon>
        <taxon>Paraneoptera</taxon>
        <taxon>Hemiptera</taxon>
        <taxon>Auchenorrhyncha</taxon>
        <taxon>Membracoidea</taxon>
        <taxon>Cicadellidae</taxon>
        <taxon>Cicadellinae</taxon>
        <taxon>Cicadellini</taxon>
        <taxon>Graphocephala</taxon>
    </lineage>
</organism>
<evidence type="ECO:0000256" key="2">
    <source>
        <dbReference type="ARBA" id="ARBA00024195"/>
    </source>
</evidence>
<evidence type="ECO:0000256" key="1">
    <source>
        <dbReference type="ARBA" id="ARBA00023157"/>
    </source>
</evidence>
<proteinExistence type="inferred from homology"/>
<protein>
    <recommendedName>
        <fullName evidence="3">Peptidase S1 domain-containing protein</fullName>
    </recommendedName>
</protein>
<keyword evidence="1" id="KW-1015">Disulfide bond</keyword>
<dbReference type="PRINTS" id="PR00722">
    <property type="entry name" value="CHYMOTRYPSIN"/>
</dbReference>
<dbReference type="CDD" id="cd00190">
    <property type="entry name" value="Tryp_SPc"/>
    <property type="match status" value="1"/>
</dbReference>
<dbReference type="SMART" id="SM00020">
    <property type="entry name" value="Tryp_SPc"/>
    <property type="match status" value="1"/>
</dbReference>
<feature type="domain" description="Peptidase S1" evidence="3">
    <location>
        <begin position="1"/>
        <end position="183"/>
    </location>
</feature>
<accession>A0A1B6LZV2</accession>
<gene>
    <name evidence="4" type="ORF">g.27176</name>
</gene>
<dbReference type="Gene3D" id="2.40.10.10">
    <property type="entry name" value="Trypsin-like serine proteases"/>
    <property type="match status" value="2"/>
</dbReference>
<dbReference type="InterPro" id="IPR043504">
    <property type="entry name" value="Peptidase_S1_PA_chymotrypsin"/>
</dbReference>
<sequence length="184" mass="20514">VWVPDKFLYTSILHSRGTDHQKDEFLNDIALVRLRSPIHFNDYVKPICLPIDVPSFNLTNRWIEVAGWGSTKPGEGSFVSDVLQSLKLKINPQSYCHSLYYKNQGITLTTSNTTLICAGDVRGEDTCRGDSGSPAVMVLTADSLPRYYLIGIGAFGQKFCGSGKPAFFTDTSKYIEWILDNLQP</sequence>
<dbReference type="InterPro" id="IPR009003">
    <property type="entry name" value="Peptidase_S1_PA"/>
</dbReference>
<dbReference type="Pfam" id="PF00089">
    <property type="entry name" value="Trypsin"/>
    <property type="match status" value="1"/>
</dbReference>
<dbReference type="InterPro" id="IPR001254">
    <property type="entry name" value="Trypsin_dom"/>
</dbReference>
<feature type="non-terminal residue" evidence="4">
    <location>
        <position position="1"/>
    </location>
</feature>
<dbReference type="SUPFAM" id="SSF50494">
    <property type="entry name" value="Trypsin-like serine proteases"/>
    <property type="match status" value="1"/>
</dbReference>
<dbReference type="GO" id="GO:0004252">
    <property type="term" value="F:serine-type endopeptidase activity"/>
    <property type="evidence" value="ECO:0007669"/>
    <property type="project" value="InterPro"/>
</dbReference>
<dbReference type="PANTHER" id="PTHR24256">
    <property type="entry name" value="TRYPTASE-RELATED"/>
    <property type="match status" value="1"/>
</dbReference>
<reference evidence="4" key="1">
    <citation type="submission" date="2015-11" db="EMBL/GenBank/DDBJ databases">
        <title>De novo transcriptome assembly of four potential Pierce s Disease insect vectors from Arizona vineyards.</title>
        <authorList>
            <person name="Tassone E.E."/>
        </authorList>
    </citation>
    <scope>NUCLEOTIDE SEQUENCE</scope>
</reference>